<keyword evidence="2" id="KW-1185">Reference proteome</keyword>
<evidence type="ECO:0000313" key="2">
    <source>
        <dbReference type="Proteomes" id="UP000187203"/>
    </source>
</evidence>
<dbReference type="Proteomes" id="UP000187203">
    <property type="component" value="Unassembled WGS sequence"/>
</dbReference>
<organism evidence="1 2">
    <name type="scientific">Corchorus olitorius</name>
    <dbReference type="NCBI Taxonomy" id="93759"/>
    <lineage>
        <taxon>Eukaryota</taxon>
        <taxon>Viridiplantae</taxon>
        <taxon>Streptophyta</taxon>
        <taxon>Embryophyta</taxon>
        <taxon>Tracheophyta</taxon>
        <taxon>Spermatophyta</taxon>
        <taxon>Magnoliopsida</taxon>
        <taxon>eudicotyledons</taxon>
        <taxon>Gunneridae</taxon>
        <taxon>Pentapetalae</taxon>
        <taxon>rosids</taxon>
        <taxon>malvids</taxon>
        <taxon>Malvales</taxon>
        <taxon>Malvaceae</taxon>
        <taxon>Grewioideae</taxon>
        <taxon>Apeibeae</taxon>
        <taxon>Corchorus</taxon>
    </lineage>
</organism>
<gene>
    <name evidence="1" type="ORF">COLO4_04882</name>
</gene>
<dbReference type="AlphaFoldDB" id="A0A1R3KSK3"/>
<accession>A0A1R3KSK3</accession>
<name>A0A1R3KSK3_9ROSI</name>
<dbReference type="EMBL" id="AWUE01012058">
    <property type="protein sequence ID" value="OMP10037.1"/>
    <property type="molecule type" value="Genomic_DNA"/>
</dbReference>
<comment type="caution">
    <text evidence="1">The sequence shown here is derived from an EMBL/GenBank/DDBJ whole genome shotgun (WGS) entry which is preliminary data.</text>
</comment>
<reference evidence="2" key="1">
    <citation type="submission" date="2013-09" db="EMBL/GenBank/DDBJ databases">
        <title>Corchorus olitorius genome sequencing.</title>
        <authorList>
            <person name="Alam M."/>
            <person name="Haque M.S."/>
            <person name="Islam M.S."/>
            <person name="Emdad E.M."/>
            <person name="Islam M.M."/>
            <person name="Ahmed B."/>
            <person name="Halim A."/>
            <person name="Hossen Q.M.M."/>
            <person name="Hossain M.Z."/>
            <person name="Ahmed R."/>
            <person name="Khan M.M."/>
            <person name="Islam R."/>
            <person name="Rashid M.M."/>
            <person name="Khan S.A."/>
            <person name="Rahman M.S."/>
            <person name="Alam M."/>
            <person name="Yahiya A.S."/>
            <person name="Khan M.S."/>
            <person name="Azam M.S."/>
            <person name="Haque T."/>
            <person name="Lashkar M.Z.H."/>
            <person name="Akhand A.I."/>
            <person name="Morshed G."/>
            <person name="Roy S."/>
            <person name="Uddin K.S."/>
            <person name="Rabeya T."/>
            <person name="Hossain A.S."/>
            <person name="Chowdhury A."/>
            <person name="Snigdha A.R."/>
            <person name="Mortoza M.S."/>
            <person name="Matin S.A."/>
            <person name="Hoque S.M.E."/>
            <person name="Islam M.K."/>
            <person name="Roy D.K."/>
            <person name="Haider R."/>
            <person name="Moosa M.M."/>
            <person name="Elias S.M."/>
            <person name="Hasan A.M."/>
            <person name="Jahan S."/>
            <person name="Shafiuddin M."/>
            <person name="Mahmood N."/>
            <person name="Shommy N.S."/>
        </authorList>
    </citation>
    <scope>NUCLEOTIDE SEQUENCE [LARGE SCALE GENOMIC DNA]</scope>
    <source>
        <strain evidence="2">cv. O-4</strain>
    </source>
</reference>
<sequence>MGEDFLVFEWERTFWFSNGRGHFSFLNGRGQSVEDESLCERKGGNSVVDKYLE</sequence>
<evidence type="ECO:0000313" key="1">
    <source>
        <dbReference type="EMBL" id="OMP10037.1"/>
    </source>
</evidence>
<protein>
    <submittedName>
        <fullName evidence="1">Uncharacterized protein</fullName>
    </submittedName>
</protein>
<proteinExistence type="predicted"/>